<dbReference type="InterPro" id="IPR006282">
    <property type="entry name" value="Thi_PPkinase"/>
</dbReference>
<dbReference type="SUPFAM" id="SSF63999">
    <property type="entry name" value="Thiamin pyrophosphokinase, catalytic domain"/>
    <property type="match status" value="1"/>
</dbReference>
<dbReference type="EC" id="2.7.6.2" evidence="5"/>
<dbReference type="OrthoDB" id="9804377at2"/>
<dbReference type="GO" id="GO:0006772">
    <property type="term" value="P:thiamine metabolic process"/>
    <property type="evidence" value="ECO:0007669"/>
    <property type="project" value="UniProtKB-UniRule"/>
</dbReference>
<evidence type="ECO:0000313" key="7">
    <source>
        <dbReference type="EMBL" id="RSU06584.1"/>
    </source>
</evidence>
<evidence type="ECO:0000256" key="5">
    <source>
        <dbReference type="NCBIfam" id="TIGR01378"/>
    </source>
</evidence>
<dbReference type="InterPro" id="IPR036759">
    <property type="entry name" value="TPK_catalytic_sf"/>
</dbReference>
<organism evidence="7 8">
    <name type="scientific">Vagococcus entomophilus</name>
    <dbReference type="NCBI Taxonomy" id="1160095"/>
    <lineage>
        <taxon>Bacteria</taxon>
        <taxon>Bacillati</taxon>
        <taxon>Bacillota</taxon>
        <taxon>Bacilli</taxon>
        <taxon>Lactobacillales</taxon>
        <taxon>Enterococcaceae</taxon>
        <taxon>Vagococcus</taxon>
    </lineage>
</organism>
<dbReference type="Gene3D" id="3.40.50.10240">
    <property type="entry name" value="Thiamin pyrophosphokinase, catalytic domain"/>
    <property type="match status" value="1"/>
</dbReference>
<dbReference type="NCBIfam" id="TIGR01378">
    <property type="entry name" value="thi_PPkinase"/>
    <property type="match status" value="1"/>
</dbReference>
<dbReference type="InterPro" id="IPR007373">
    <property type="entry name" value="Thiamin_PyroPKinase_B1-bd"/>
</dbReference>
<keyword evidence="8" id="KW-1185">Reference proteome</keyword>
<reference evidence="7 8" key="1">
    <citation type="submission" date="2017-05" db="EMBL/GenBank/DDBJ databases">
        <title>Vagococcus spp. assemblies.</title>
        <authorList>
            <person name="Gulvik C.A."/>
        </authorList>
    </citation>
    <scope>NUCLEOTIDE SEQUENCE [LARGE SCALE GENOMIC DNA]</scope>
    <source>
        <strain evidence="7 8">DSM 24756</strain>
    </source>
</reference>
<dbReference type="Pfam" id="PF04265">
    <property type="entry name" value="TPK_B1_binding"/>
    <property type="match status" value="1"/>
</dbReference>
<dbReference type="RefSeq" id="WP_126826181.1">
    <property type="nucleotide sequence ID" value="NZ_JBHLWU010000001.1"/>
</dbReference>
<dbReference type="PANTHER" id="PTHR41299">
    <property type="entry name" value="THIAMINE PYROPHOSPHOKINASE"/>
    <property type="match status" value="1"/>
</dbReference>
<evidence type="ECO:0000256" key="1">
    <source>
        <dbReference type="ARBA" id="ARBA00022679"/>
    </source>
</evidence>
<dbReference type="GO" id="GO:0016301">
    <property type="term" value="F:kinase activity"/>
    <property type="evidence" value="ECO:0007669"/>
    <property type="project" value="UniProtKB-KW"/>
</dbReference>
<comment type="caution">
    <text evidence="7">The sequence shown here is derived from an EMBL/GenBank/DDBJ whole genome shotgun (WGS) entry which is preliminary data.</text>
</comment>
<dbReference type="InterPro" id="IPR053149">
    <property type="entry name" value="TPK"/>
</dbReference>
<protein>
    <recommendedName>
        <fullName evidence="5">Thiamine diphosphokinase</fullName>
        <ecNumber evidence="5">2.7.6.2</ecNumber>
    </recommendedName>
</protein>
<dbReference type="SMART" id="SM00983">
    <property type="entry name" value="TPK_B1_binding"/>
    <property type="match status" value="1"/>
</dbReference>
<dbReference type="AlphaFoldDB" id="A0A430AFU4"/>
<evidence type="ECO:0000256" key="2">
    <source>
        <dbReference type="ARBA" id="ARBA00022741"/>
    </source>
</evidence>
<keyword evidence="2" id="KW-0547">Nucleotide-binding</keyword>
<name>A0A430AFU4_9ENTE</name>
<keyword evidence="3 7" id="KW-0418">Kinase</keyword>
<sequence>MKEQARRVIVVAGGPTDLWPKNALELIKSSETVTIGVDRGALHLIEQGIVPAIAIGDFDSLSETELKRVESCVENIHYSIPEKDDTDMQLGVLAAMEFYPQAEMILLGATGGRMDHFLSNLWLALEPRFQKVLAQISLLDCQNTIRYFSPGTYTIKKEGDKKYLAFVCFAPVNGLTLYDAKYTLKQTDVTRPISYSSNEFVGDSTTFSFSSGCVAVIQSKD</sequence>
<dbReference type="EMBL" id="NGJZ01000003">
    <property type="protein sequence ID" value="RSU06584.1"/>
    <property type="molecule type" value="Genomic_DNA"/>
</dbReference>
<dbReference type="GO" id="GO:0005524">
    <property type="term" value="F:ATP binding"/>
    <property type="evidence" value="ECO:0007669"/>
    <property type="project" value="UniProtKB-KW"/>
</dbReference>
<keyword evidence="4" id="KW-0067">ATP-binding</keyword>
<dbReference type="PANTHER" id="PTHR41299:SF1">
    <property type="entry name" value="THIAMINE PYROPHOSPHOKINASE"/>
    <property type="match status" value="1"/>
</dbReference>
<dbReference type="GO" id="GO:0004788">
    <property type="term" value="F:thiamine diphosphokinase activity"/>
    <property type="evidence" value="ECO:0007669"/>
    <property type="project" value="UniProtKB-UniRule"/>
</dbReference>
<evidence type="ECO:0000256" key="3">
    <source>
        <dbReference type="ARBA" id="ARBA00022777"/>
    </source>
</evidence>
<dbReference type="GO" id="GO:0030975">
    <property type="term" value="F:thiamine binding"/>
    <property type="evidence" value="ECO:0007669"/>
    <property type="project" value="InterPro"/>
</dbReference>
<dbReference type="Proteomes" id="UP000288669">
    <property type="component" value="Unassembled WGS sequence"/>
</dbReference>
<proteinExistence type="predicted"/>
<dbReference type="CDD" id="cd07995">
    <property type="entry name" value="TPK"/>
    <property type="match status" value="1"/>
</dbReference>
<feature type="domain" description="Thiamin pyrophosphokinase thiamin-binding" evidence="6">
    <location>
        <begin position="151"/>
        <end position="215"/>
    </location>
</feature>
<dbReference type="Pfam" id="PF04263">
    <property type="entry name" value="TPK_catalytic"/>
    <property type="match status" value="1"/>
</dbReference>
<evidence type="ECO:0000259" key="6">
    <source>
        <dbReference type="SMART" id="SM00983"/>
    </source>
</evidence>
<keyword evidence="1" id="KW-0808">Transferase</keyword>
<accession>A0A430AFU4</accession>
<gene>
    <name evidence="7" type="ORF">CBF30_10085</name>
</gene>
<evidence type="ECO:0000313" key="8">
    <source>
        <dbReference type="Proteomes" id="UP000288669"/>
    </source>
</evidence>
<dbReference type="GO" id="GO:0009229">
    <property type="term" value="P:thiamine diphosphate biosynthetic process"/>
    <property type="evidence" value="ECO:0007669"/>
    <property type="project" value="InterPro"/>
</dbReference>
<evidence type="ECO:0000256" key="4">
    <source>
        <dbReference type="ARBA" id="ARBA00022840"/>
    </source>
</evidence>
<dbReference type="InterPro" id="IPR007371">
    <property type="entry name" value="TPK_catalytic"/>
</dbReference>